<gene>
    <name evidence="3" type="ORF">OC846_004220</name>
</gene>
<name>A0AAN6GR43_9BASI</name>
<accession>A0AAN6GR43</accession>
<dbReference type="EMBL" id="JAPDMZ010000121">
    <property type="protein sequence ID" value="KAK0549063.1"/>
    <property type="molecule type" value="Genomic_DNA"/>
</dbReference>
<sequence length="143" mass="15641">MVRTPVYPDATQLPSLLPPTGQHARVSPLRRKQLIKAASRSADDPPPPPGLTECCGSSCHPCVKDLWREEIGVWRERWGWKEGEEIAADGGSGSREEDGAGVTKVENGDEDDATPLAQDERIGSAQTRVKEQRLGMPGGWIDW</sequence>
<protein>
    <recommendedName>
        <fullName evidence="2">Oxidoreductase-like domain-containing protein</fullName>
    </recommendedName>
</protein>
<dbReference type="Pfam" id="PF09791">
    <property type="entry name" value="Oxidored-like"/>
    <property type="match status" value="1"/>
</dbReference>
<feature type="region of interest" description="Disordered" evidence="1">
    <location>
        <begin position="84"/>
        <end position="143"/>
    </location>
</feature>
<feature type="domain" description="Oxidoreductase-like" evidence="2">
    <location>
        <begin position="45"/>
        <end position="77"/>
    </location>
</feature>
<dbReference type="AlphaFoldDB" id="A0AAN6GR43"/>
<evidence type="ECO:0000259" key="2">
    <source>
        <dbReference type="Pfam" id="PF09791"/>
    </source>
</evidence>
<reference evidence="3" key="1">
    <citation type="journal article" date="2023" name="PhytoFront">
        <title>Draft Genome Resources of Seven Strains of Tilletia horrida, Causal Agent of Kernel Smut of Rice.</title>
        <authorList>
            <person name="Khanal S."/>
            <person name="Antony Babu S."/>
            <person name="Zhou X.G."/>
        </authorList>
    </citation>
    <scope>NUCLEOTIDE SEQUENCE</scope>
    <source>
        <strain evidence="3">TX6</strain>
    </source>
</reference>
<proteinExistence type="predicted"/>
<comment type="caution">
    <text evidence="3">The sequence shown here is derived from an EMBL/GenBank/DDBJ whole genome shotgun (WGS) entry which is preliminary data.</text>
</comment>
<feature type="compositionally biased region" description="Basic and acidic residues" evidence="1">
    <location>
        <begin position="118"/>
        <end position="133"/>
    </location>
</feature>
<keyword evidence="4" id="KW-1185">Reference proteome</keyword>
<evidence type="ECO:0000313" key="4">
    <source>
        <dbReference type="Proteomes" id="UP001176517"/>
    </source>
</evidence>
<evidence type="ECO:0000256" key="1">
    <source>
        <dbReference type="SAM" id="MobiDB-lite"/>
    </source>
</evidence>
<feature type="region of interest" description="Disordered" evidence="1">
    <location>
        <begin position="1"/>
        <end position="55"/>
    </location>
</feature>
<organism evidence="3 4">
    <name type="scientific">Tilletia horrida</name>
    <dbReference type="NCBI Taxonomy" id="155126"/>
    <lineage>
        <taxon>Eukaryota</taxon>
        <taxon>Fungi</taxon>
        <taxon>Dikarya</taxon>
        <taxon>Basidiomycota</taxon>
        <taxon>Ustilaginomycotina</taxon>
        <taxon>Exobasidiomycetes</taxon>
        <taxon>Tilletiales</taxon>
        <taxon>Tilletiaceae</taxon>
        <taxon>Tilletia</taxon>
    </lineage>
</organism>
<evidence type="ECO:0000313" key="3">
    <source>
        <dbReference type="EMBL" id="KAK0549063.1"/>
    </source>
</evidence>
<dbReference type="Proteomes" id="UP001176517">
    <property type="component" value="Unassembled WGS sequence"/>
</dbReference>
<dbReference type="InterPro" id="IPR019180">
    <property type="entry name" value="Oxidoreductase-like_N"/>
</dbReference>